<keyword evidence="1" id="KW-0175">Coiled coil</keyword>
<evidence type="ECO:0000256" key="1">
    <source>
        <dbReference type="SAM" id="Coils"/>
    </source>
</evidence>
<protein>
    <recommendedName>
        <fullName evidence="5">Translin-associated factor X-interacting protein 1 N-terminal domain-containing protein</fullName>
    </recommendedName>
</protein>
<feature type="coiled-coil region" evidence="1">
    <location>
        <begin position="385"/>
        <end position="434"/>
    </location>
</feature>
<accession>F0YI56</accession>
<keyword evidence="4" id="KW-1185">Reference proteome</keyword>
<reference evidence="3 4" key="1">
    <citation type="journal article" date="2011" name="Proc. Natl. Acad. Sci. U.S.A.">
        <title>Niche of harmful alga Aureococcus anophagefferens revealed through ecogenomics.</title>
        <authorList>
            <person name="Gobler C.J."/>
            <person name="Berry D.L."/>
            <person name="Dyhrman S.T."/>
            <person name="Wilhelm S.W."/>
            <person name="Salamov A."/>
            <person name="Lobanov A.V."/>
            <person name="Zhang Y."/>
            <person name="Collier J.L."/>
            <person name="Wurch L.L."/>
            <person name="Kustka A.B."/>
            <person name="Dill B.D."/>
            <person name="Shah M."/>
            <person name="VerBerkmoes N.C."/>
            <person name="Kuo A."/>
            <person name="Terry A."/>
            <person name="Pangilinan J."/>
            <person name="Lindquist E.A."/>
            <person name="Lucas S."/>
            <person name="Paulsen I.T."/>
            <person name="Hattenrath-Lehmann T.K."/>
            <person name="Talmage S.C."/>
            <person name="Walker E.A."/>
            <person name="Koch F."/>
            <person name="Burson A.M."/>
            <person name="Marcoval M.A."/>
            <person name="Tang Y.Z."/>
            <person name="Lecleir G.R."/>
            <person name="Coyne K.J."/>
            <person name="Berg G.M."/>
            <person name="Bertrand E.M."/>
            <person name="Saito M.A."/>
            <person name="Gladyshev V.N."/>
            <person name="Grigoriev I.V."/>
        </authorList>
    </citation>
    <scope>NUCLEOTIDE SEQUENCE [LARGE SCALE GENOMIC DNA]</scope>
    <source>
        <strain evidence="4">CCMP 1984</strain>
    </source>
</reference>
<evidence type="ECO:0000313" key="4">
    <source>
        <dbReference type="Proteomes" id="UP000002729"/>
    </source>
</evidence>
<feature type="region of interest" description="Disordered" evidence="2">
    <location>
        <begin position="494"/>
        <end position="533"/>
    </location>
</feature>
<dbReference type="PANTHER" id="PTHR16306">
    <property type="entry name" value="TRANSLIN-ASSOCIATED FACTOR X-INTERACTING PROTEIN 1"/>
    <property type="match status" value="1"/>
</dbReference>
<dbReference type="Proteomes" id="UP000002729">
    <property type="component" value="Unassembled WGS sequence"/>
</dbReference>
<feature type="region of interest" description="Disordered" evidence="2">
    <location>
        <begin position="451"/>
        <end position="482"/>
    </location>
</feature>
<organism evidence="4">
    <name type="scientific">Aureococcus anophagefferens</name>
    <name type="common">Harmful bloom alga</name>
    <dbReference type="NCBI Taxonomy" id="44056"/>
    <lineage>
        <taxon>Eukaryota</taxon>
        <taxon>Sar</taxon>
        <taxon>Stramenopiles</taxon>
        <taxon>Ochrophyta</taxon>
        <taxon>Pelagophyceae</taxon>
        <taxon>Pelagomonadales</taxon>
        <taxon>Pelagomonadaceae</taxon>
        <taxon>Aureococcus</taxon>
    </lineage>
</organism>
<gene>
    <name evidence="3" type="ORF">AURANDRAFT_66601</name>
</gene>
<dbReference type="OrthoDB" id="261426at2759"/>
<dbReference type="OMA" id="EWGYNLH"/>
<feature type="compositionally biased region" description="Basic residues" evidence="2">
    <location>
        <begin position="519"/>
        <end position="528"/>
    </location>
</feature>
<feature type="compositionally biased region" description="Basic and acidic residues" evidence="2">
    <location>
        <begin position="496"/>
        <end position="518"/>
    </location>
</feature>
<evidence type="ECO:0000256" key="2">
    <source>
        <dbReference type="SAM" id="MobiDB-lite"/>
    </source>
</evidence>
<dbReference type="RefSeq" id="XP_009040125.1">
    <property type="nucleotide sequence ID" value="XM_009041877.1"/>
</dbReference>
<sequence length="894" mass="101289">MHKQKKWQADAHDLCCFPHCNRRRVFLDLAEQLDAEARAAAAAAAQAEVASLRAAAQPEAEADAKEKAAESAATLAGILQATRDSSDKIDKIELKLDAAQEDPPSITVRNATIAGLESIKERGRIWVAMYPRATRKFCCDDNLMSRRPRCSTIGPSDALASEVFVKKEFKWLYVGLEQKATAGSNLVRGRIDDCVKGVDARHMQDIENFIAIELQTRGCDDATLPSMARLQVFEEALDRFLSRCHMYRSFFYRYRREQNMLRGVYAARVAELPELRSRADGAQLKADTAMETAKSSAAMNVAKLRDDAVALRRALVVANEDQRRERERNAEEALAYRRLHEEAEELRRATSMLTTSLGRLEEERERWALQENSTRSEALNYKSALEKSLIETERLRALAQDLEERKKDEGNEALKELETKLVAMRKENTHTQAQHRALQVRYRALASNSLARDAPTEECNSTKDAVAKEVPEESDGMGSGDMNFDELLDVTNELGPKSEDASNLHEDREHAKRRESHGPHHHMKKHHASIINEHPTMQTVTIEVESEDRTMLNECYIPPGIHFIGRGTSDDVPPYLRIEGHVKNWVLSKRETERMINDVWVSKERFESQTGNREPLSNYLYQYLSLRFSSHTLAIEWGYNLLDSLERYIADSDCRLFLQILNGSLPEEVRVDQLALLADVVTTMEREDRTLNNGKTTSSLSLPTFTTALRKLLNTKSEHNFSRLVRQLQIEAQSNKSRVVHYCELLQSDSQGNQGKFCELLREQHLSEIVAFSQHVQATIHEATGNGNDTELPLPRLREALVKADPEKPRAEVNAYLARGAGVEPKELVEKEQSNQLCEVTQFIKNLNKGLLKRSTPVLMSDESADSPIHGGILLTCMFELLPYDNSDRPEFPE</sequence>
<evidence type="ECO:0008006" key="5">
    <source>
        <dbReference type="Google" id="ProtNLM"/>
    </source>
</evidence>
<feature type="coiled-coil region" evidence="1">
    <location>
        <begin position="301"/>
        <end position="349"/>
    </location>
</feature>
<dbReference type="InParanoid" id="F0YI56"/>
<dbReference type="GeneID" id="20225871"/>
<dbReference type="eggNOG" id="ENOG502QTWK">
    <property type="taxonomic scope" value="Eukaryota"/>
</dbReference>
<dbReference type="EMBL" id="GL833143">
    <property type="protein sequence ID" value="EGB05224.1"/>
    <property type="molecule type" value="Genomic_DNA"/>
</dbReference>
<proteinExistence type="predicted"/>
<evidence type="ECO:0000313" key="3">
    <source>
        <dbReference type="EMBL" id="EGB05224.1"/>
    </source>
</evidence>
<dbReference type="KEGG" id="aaf:AURANDRAFT_66601"/>
<dbReference type="GO" id="GO:0005737">
    <property type="term" value="C:cytoplasm"/>
    <property type="evidence" value="ECO:0007669"/>
    <property type="project" value="TreeGrafter"/>
</dbReference>
<dbReference type="AlphaFoldDB" id="F0YI56"/>
<dbReference type="PANTHER" id="PTHR16306:SF0">
    <property type="entry name" value="TRANSLIN-ASSOCIATED FACTOR X-INTERACTING PROTEIN 1"/>
    <property type="match status" value="1"/>
</dbReference>
<name>F0YI56_AURAN</name>